<feature type="region of interest" description="Disordered" evidence="9">
    <location>
        <begin position="132"/>
        <end position="251"/>
    </location>
</feature>
<evidence type="ECO:0000256" key="4">
    <source>
        <dbReference type="ARBA" id="ARBA00022723"/>
    </source>
</evidence>
<dbReference type="PANTHER" id="PTHR46463:SF27">
    <property type="entry name" value="OS03G0788800 PROTEIN"/>
    <property type="match status" value="1"/>
</dbReference>
<protein>
    <recommendedName>
        <fullName evidence="2">RING-type E3 ubiquitin transferase</fullName>
        <ecNumber evidence="2">2.3.2.27</ecNumber>
    </recommendedName>
</protein>
<dbReference type="EC" id="2.3.2.27" evidence="2"/>
<dbReference type="SUPFAM" id="SSF57850">
    <property type="entry name" value="RING/U-box"/>
    <property type="match status" value="1"/>
</dbReference>
<keyword evidence="4" id="KW-0479">Metal-binding</keyword>
<evidence type="ECO:0000313" key="11">
    <source>
        <dbReference type="EMBL" id="CAD6226690.1"/>
    </source>
</evidence>
<evidence type="ECO:0000256" key="2">
    <source>
        <dbReference type="ARBA" id="ARBA00012483"/>
    </source>
</evidence>
<dbReference type="EMBL" id="CAJGYO010000004">
    <property type="protein sequence ID" value="CAD6226690.1"/>
    <property type="molecule type" value="Genomic_DNA"/>
</dbReference>
<dbReference type="OrthoDB" id="1681166at2759"/>
<feature type="region of interest" description="Disordered" evidence="9">
    <location>
        <begin position="310"/>
        <end position="360"/>
    </location>
</feature>
<feature type="domain" description="RING-type" evidence="10">
    <location>
        <begin position="23"/>
        <end position="63"/>
    </location>
</feature>
<sequence>MEKHSSAAAFVEGGVQDACDDACSICLEAFSDSDPSAVTSCRHEFHLQCILEWCQRSSQCPMCWQAISMKDPTSQELLEAVEEERNAQGNHARTTTIFRHPLLGDFEVPVDADDAEIEERILQHLAAAAAIHRSHRHARREGRRSRSAAHGHGHGHGHPQVLFFPTAEATPGGSLSSHPPQEGDHEHASAVISSRPLPTVDSAEETAEDTSVNHTASVNGPVGSHDSVSRNQSSPVNQDEAGPSDAQSFSDTIKSRLQSVSTKYKDSITKSTRGWKERWFTQDSTISNLGSEMRREVNAGIAAVSRMIEKLETRDGTGPSSATASPADLHPGSDADRDSQGAVVPPTAATALHNSSSSTA</sequence>
<dbReference type="InterPro" id="IPR001841">
    <property type="entry name" value="Znf_RING"/>
</dbReference>
<evidence type="ECO:0000256" key="3">
    <source>
        <dbReference type="ARBA" id="ARBA00022679"/>
    </source>
</evidence>
<keyword evidence="6" id="KW-0833">Ubl conjugation pathway</keyword>
<gene>
    <name evidence="11" type="ORF">NCGR_LOCUS18453</name>
</gene>
<keyword evidence="5 8" id="KW-0863">Zinc-finger</keyword>
<evidence type="ECO:0000313" key="12">
    <source>
        <dbReference type="Proteomes" id="UP000604825"/>
    </source>
</evidence>
<comment type="caution">
    <text evidence="11">The sequence shown here is derived from an EMBL/GenBank/DDBJ whole genome shotgun (WGS) entry which is preliminary data.</text>
</comment>
<evidence type="ECO:0000256" key="1">
    <source>
        <dbReference type="ARBA" id="ARBA00000900"/>
    </source>
</evidence>
<feature type="compositionally biased region" description="Polar residues" evidence="9">
    <location>
        <begin position="209"/>
        <end position="218"/>
    </location>
</feature>
<dbReference type="Pfam" id="PF13639">
    <property type="entry name" value="zf-RING_2"/>
    <property type="match status" value="1"/>
</dbReference>
<comment type="catalytic activity">
    <reaction evidence="1">
        <text>S-ubiquitinyl-[E2 ubiquitin-conjugating enzyme]-L-cysteine + [acceptor protein]-L-lysine = [E2 ubiquitin-conjugating enzyme]-L-cysteine + N(6)-ubiquitinyl-[acceptor protein]-L-lysine.</text>
        <dbReference type="EC" id="2.3.2.27"/>
    </reaction>
</comment>
<evidence type="ECO:0000256" key="8">
    <source>
        <dbReference type="PROSITE-ProRule" id="PRU00175"/>
    </source>
</evidence>
<name>A0A811NS94_9POAL</name>
<keyword evidence="7" id="KW-0862">Zinc</keyword>
<evidence type="ECO:0000256" key="6">
    <source>
        <dbReference type="ARBA" id="ARBA00022786"/>
    </source>
</evidence>
<dbReference type="Proteomes" id="UP000604825">
    <property type="component" value="Unassembled WGS sequence"/>
</dbReference>
<dbReference type="FunFam" id="3.30.40.10:FF:000473">
    <property type="entry name" value="E3 ubiquitin-protein ligase RHF2A"/>
    <property type="match status" value="1"/>
</dbReference>
<dbReference type="AlphaFoldDB" id="A0A811NS94"/>
<evidence type="ECO:0000259" key="10">
    <source>
        <dbReference type="PROSITE" id="PS50089"/>
    </source>
</evidence>
<dbReference type="PANTHER" id="PTHR46463">
    <property type="entry name" value="ZINC FINGER, RING/FYVE/PHD-TYPE"/>
    <property type="match status" value="1"/>
</dbReference>
<evidence type="ECO:0000256" key="5">
    <source>
        <dbReference type="ARBA" id="ARBA00022771"/>
    </source>
</evidence>
<dbReference type="InterPro" id="IPR013083">
    <property type="entry name" value="Znf_RING/FYVE/PHD"/>
</dbReference>
<keyword evidence="12" id="KW-1185">Reference proteome</keyword>
<dbReference type="Gene3D" id="3.30.40.10">
    <property type="entry name" value="Zinc/RING finger domain, C3HC4 (zinc finger)"/>
    <property type="match status" value="1"/>
</dbReference>
<proteinExistence type="predicted"/>
<dbReference type="GO" id="GO:0008270">
    <property type="term" value="F:zinc ion binding"/>
    <property type="evidence" value="ECO:0007669"/>
    <property type="project" value="UniProtKB-KW"/>
</dbReference>
<reference evidence="11" key="1">
    <citation type="submission" date="2020-10" db="EMBL/GenBank/DDBJ databases">
        <authorList>
            <person name="Han B."/>
            <person name="Lu T."/>
            <person name="Zhao Q."/>
            <person name="Huang X."/>
            <person name="Zhao Y."/>
        </authorList>
    </citation>
    <scope>NUCLEOTIDE SEQUENCE</scope>
</reference>
<feature type="compositionally biased region" description="Basic residues" evidence="9">
    <location>
        <begin position="132"/>
        <end position="157"/>
    </location>
</feature>
<evidence type="ECO:0000256" key="7">
    <source>
        <dbReference type="ARBA" id="ARBA00022833"/>
    </source>
</evidence>
<organism evidence="11 12">
    <name type="scientific">Miscanthus lutarioriparius</name>
    <dbReference type="NCBI Taxonomy" id="422564"/>
    <lineage>
        <taxon>Eukaryota</taxon>
        <taxon>Viridiplantae</taxon>
        <taxon>Streptophyta</taxon>
        <taxon>Embryophyta</taxon>
        <taxon>Tracheophyta</taxon>
        <taxon>Spermatophyta</taxon>
        <taxon>Magnoliopsida</taxon>
        <taxon>Liliopsida</taxon>
        <taxon>Poales</taxon>
        <taxon>Poaceae</taxon>
        <taxon>PACMAD clade</taxon>
        <taxon>Panicoideae</taxon>
        <taxon>Andropogonodae</taxon>
        <taxon>Andropogoneae</taxon>
        <taxon>Saccharinae</taxon>
        <taxon>Miscanthus</taxon>
    </lineage>
</organism>
<dbReference type="SMART" id="SM00184">
    <property type="entry name" value="RING"/>
    <property type="match status" value="1"/>
</dbReference>
<keyword evidence="3" id="KW-0808">Transferase</keyword>
<evidence type="ECO:0000256" key="9">
    <source>
        <dbReference type="SAM" id="MobiDB-lite"/>
    </source>
</evidence>
<accession>A0A811NS94</accession>
<dbReference type="GO" id="GO:0061630">
    <property type="term" value="F:ubiquitin protein ligase activity"/>
    <property type="evidence" value="ECO:0007669"/>
    <property type="project" value="UniProtKB-EC"/>
</dbReference>
<dbReference type="PROSITE" id="PS50089">
    <property type="entry name" value="ZF_RING_2"/>
    <property type="match status" value="1"/>
</dbReference>